<protein>
    <recommendedName>
        <fullName evidence="1">AB hydrolase-1 domain-containing protein</fullName>
    </recommendedName>
</protein>
<sequence length="321" mass="36948">MFDNYCRQIMQPKRAIFNRSDLECGYPRHDFKLQGLQCSLYKSNKTTQICVLYLHGYNGSRLEAVPYATAILQSQMDLCTFDFQAAGQSDGDFVTFGLNEQLNVVFLVDYLQDKYQNIILWGRSMGATTALMYALKHQNIHCLILDSPFIALEEVILNLIKDKLGTPDLINKGLFEIIKRQILQLYKFSISSVKLPQCLNINCPMLLLGSKFDSLIPYHHFTKILDSYQGQKQIIHLYTNHNELRSKDIINTIIGFIQSTILLIKNNPKNRFIVDIQSKQYIATGIKIKQKIMRNQSNVNYNQNSAILQKHKALLQLSNID</sequence>
<evidence type="ECO:0000313" key="3">
    <source>
        <dbReference type="Proteomes" id="UP000689195"/>
    </source>
</evidence>
<dbReference type="InterPro" id="IPR052920">
    <property type="entry name" value="DNA-binding_regulatory"/>
</dbReference>
<dbReference type="AlphaFoldDB" id="A0A8S1YHX6"/>
<dbReference type="InterPro" id="IPR000073">
    <property type="entry name" value="AB_hydrolase_1"/>
</dbReference>
<comment type="caution">
    <text evidence="2">The sequence shown here is derived from an EMBL/GenBank/DDBJ whole genome shotgun (WGS) entry which is preliminary data.</text>
</comment>
<dbReference type="Pfam" id="PF00561">
    <property type="entry name" value="Abhydrolase_1"/>
    <property type="match status" value="1"/>
</dbReference>
<gene>
    <name evidence="2" type="ORF">PPENT_87.1.T1660083</name>
</gene>
<dbReference type="EMBL" id="CAJJDO010000166">
    <property type="protein sequence ID" value="CAD8212097.1"/>
    <property type="molecule type" value="Genomic_DNA"/>
</dbReference>
<keyword evidence="3" id="KW-1185">Reference proteome</keyword>
<dbReference type="Proteomes" id="UP000689195">
    <property type="component" value="Unassembled WGS sequence"/>
</dbReference>
<reference evidence="2" key="1">
    <citation type="submission" date="2021-01" db="EMBL/GenBank/DDBJ databases">
        <authorList>
            <consortium name="Genoscope - CEA"/>
            <person name="William W."/>
        </authorList>
    </citation>
    <scope>NUCLEOTIDE SEQUENCE</scope>
</reference>
<evidence type="ECO:0000259" key="1">
    <source>
        <dbReference type="Pfam" id="PF00561"/>
    </source>
</evidence>
<name>A0A8S1YHX6_9CILI</name>
<dbReference type="PANTHER" id="PTHR43358:SF4">
    <property type="entry name" value="ALPHA_BETA HYDROLASE FOLD-1 DOMAIN-CONTAINING PROTEIN"/>
    <property type="match status" value="1"/>
</dbReference>
<accession>A0A8S1YHX6</accession>
<proteinExistence type="predicted"/>
<dbReference type="PANTHER" id="PTHR43358">
    <property type="entry name" value="ALPHA/BETA-HYDROLASE"/>
    <property type="match status" value="1"/>
</dbReference>
<dbReference type="OrthoDB" id="10249433at2759"/>
<organism evidence="2 3">
    <name type="scientific">Paramecium pentaurelia</name>
    <dbReference type="NCBI Taxonomy" id="43138"/>
    <lineage>
        <taxon>Eukaryota</taxon>
        <taxon>Sar</taxon>
        <taxon>Alveolata</taxon>
        <taxon>Ciliophora</taxon>
        <taxon>Intramacronucleata</taxon>
        <taxon>Oligohymenophorea</taxon>
        <taxon>Peniculida</taxon>
        <taxon>Parameciidae</taxon>
        <taxon>Paramecium</taxon>
    </lineage>
</organism>
<feature type="domain" description="AB hydrolase-1" evidence="1">
    <location>
        <begin position="51"/>
        <end position="157"/>
    </location>
</feature>
<evidence type="ECO:0000313" key="2">
    <source>
        <dbReference type="EMBL" id="CAD8212097.1"/>
    </source>
</evidence>